<name>A0A0C2N9H5_THEKT</name>
<keyword evidence="2" id="KW-1185">Reference proteome</keyword>
<dbReference type="AlphaFoldDB" id="A0A0C2N9H5"/>
<evidence type="ECO:0000313" key="1">
    <source>
        <dbReference type="EMBL" id="KII70562.1"/>
    </source>
</evidence>
<accession>A0A0C2N9H5</accession>
<comment type="caution">
    <text evidence="1">The sequence shown here is derived from an EMBL/GenBank/DDBJ whole genome shotgun (WGS) entry which is preliminary data.</text>
</comment>
<organism evidence="1 2">
    <name type="scientific">Thelohanellus kitauei</name>
    <name type="common">Myxosporean</name>
    <dbReference type="NCBI Taxonomy" id="669202"/>
    <lineage>
        <taxon>Eukaryota</taxon>
        <taxon>Metazoa</taxon>
        <taxon>Cnidaria</taxon>
        <taxon>Myxozoa</taxon>
        <taxon>Myxosporea</taxon>
        <taxon>Bivalvulida</taxon>
        <taxon>Platysporina</taxon>
        <taxon>Myxobolidae</taxon>
        <taxon>Thelohanellus</taxon>
    </lineage>
</organism>
<evidence type="ECO:0000313" key="2">
    <source>
        <dbReference type="Proteomes" id="UP000031668"/>
    </source>
</evidence>
<gene>
    <name evidence="1" type="ORF">RF11_12250</name>
</gene>
<dbReference type="EMBL" id="JWZT01002022">
    <property type="protein sequence ID" value="KII70562.1"/>
    <property type="molecule type" value="Genomic_DNA"/>
</dbReference>
<reference evidence="1 2" key="1">
    <citation type="journal article" date="2014" name="Genome Biol. Evol.">
        <title>The genome of the myxosporean Thelohanellus kitauei shows adaptations to nutrient acquisition within its fish host.</title>
        <authorList>
            <person name="Yang Y."/>
            <person name="Xiong J."/>
            <person name="Zhou Z."/>
            <person name="Huo F."/>
            <person name="Miao W."/>
            <person name="Ran C."/>
            <person name="Liu Y."/>
            <person name="Zhang J."/>
            <person name="Feng J."/>
            <person name="Wang M."/>
            <person name="Wang M."/>
            <person name="Wang L."/>
            <person name="Yao B."/>
        </authorList>
    </citation>
    <scope>NUCLEOTIDE SEQUENCE [LARGE SCALE GENOMIC DNA]</scope>
    <source>
        <strain evidence="1">Wuqing</strain>
    </source>
</reference>
<protein>
    <submittedName>
        <fullName evidence="1">Uncharacterized protein</fullName>
    </submittedName>
</protein>
<proteinExistence type="predicted"/>
<sequence>MIIHRWLKSSQTYWLSNRFNFSPAKIRWNFASLKIINKINTSHLTTRHNIINQPTKYLNRDTHLVFHNFELTLILKSRNSESEMVLFTTKTKPFLTRHKFESNLLLTKQMYLNQQYLTTTFPRGPQQASLSALVTYPDNPTHHRKMRT</sequence>
<dbReference type="Proteomes" id="UP000031668">
    <property type="component" value="Unassembled WGS sequence"/>
</dbReference>